<accession>A0A2P5IFS5</accession>
<dbReference type="AlphaFoldDB" id="A0A2P5IFS5"/>
<dbReference type="Proteomes" id="UP000094444">
    <property type="component" value="Unassembled WGS sequence"/>
</dbReference>
<organism evidence="1 2">
    <name type="scientific">Diaporthe helianthi</name>
    <dbReference type="NCBI Taxonomy" id="158607"/>
    <lineage>
        <taxon>Eukaryota</taxon>
        <taxon>Fungi</taxon>
        <taxon>Dikarya</taxon>
        <taxon>Ascomycota</taxon>
        <taxon>Pezizomycotina</taxon>
        <taxon>Sordariomycetes</taxon>
        <taxon>Sordariomycetidae</taxon>
        <taxon>Diaporthales</taxon>
        <taxon>Diaporthaceae</taxon>
        <taxon>Diaporthe</taxon>
    </lineage>
</organism>
<gene>
    <name evidence="1" type="ORF">DHEL01_v200273</name>
</gene>
<name>A0A2P5IFS5_DIAHE</name>
<dbReference type="SUPFAM" id="SSF53474">
    <property type="entry name" value="alpha/beta-Hydrolases"/>
    <property type="match status" value="1"/>
</dbReference>
<evidence type="ECO:0000313" key="2">
    <source>
        <dbReference type="Proteomes" id="UP000094444"/>
    </source>
</evidence>
<keyword evidence="2" id="KW-1185">Reference proteome</keyword>
<comment type="caution">
    <text evidence="1">The sequence shown here is derived from an EMBL/GenBank/DDBJ whole genome shotgun (WGS) entry which is preliminary data.</text>
</comment>
<dbReference type="InterPro" id="IPR029058">
    <property type="entry name" value="AB_hydrolase_fold"/>
</dbReference>
<dbReference type="OrthoDB" id="5371334at2759"/>
<dbReference type="EMBL" id="MAVT02000010">
    <property type="protein sequence ID" value="POS81343.1"/>
    <property type="molecule type" value="Genomic_DNA"/>
</dbReference>
<dbReference type="InParanoid" id="A0A2P5IFS5"/>
<dbReference type="STRING" id="158607.A0A2P5IFS5"/>
<evidence type="ECO:0000313" key="1">
    <source>
        <dbReference type="EMBL" id="POS81343.1"/>
    </source>
</evidence>
<sequence>MQAFKVDLPNGSTLSGHNYHPDTSSPAYTALDDSRRPLLIAIHGATYGSTYFDADPKHTAVLCSKGLGVPVVAIDRPFYKETSPFTVPEGKNYHEELAVQLHNHILPALWKEFGRGCGSMVLHCHSVGTPSAIILAGWLAQEQAQGKSEPAYPLSGLTISGFGSEQYHPNYVPQSQEPPPPDPIPEWIDWPLDAKDDLMIQKGTVDPAIYEQTRRLHNLLPRRERGDYELIWHDDKWRALCGAVELPVLIGLAEKDALWVGTEQHVKEFADGFTRSERVEASLVRGAPHCIELSYWAQGWYARCFGWALECATGYAVRKATAQAA</sequence>
<proteinExistence type="predicted"/>
<protein>
    <submittedName>
        <fullName evidence="1">Uncharacterized protein</fullName>
    </submittedName>
</protein>
<reference evidence="1" key="1">
    <citation type="submission" date="2017-09" db="EMBL/GenBank/DDBJ databases">
        <title>Polyketide synthases of a Diaporthe helianthi virulent isolate.</title>
        <authorList>
            <person name="Baroncelli R."/>
        </authorList>
    </citation>
    <scope>NUCLEOTIDE SEQUENCE [LARGE SCALE GENOMIC DNA]</scope>
    <source>
        <strain evidence="1">7/96</strain>
    </source>
</reference>
<dbReference type="Gene3D" id="3.40.50.1820">
    <property type="entry name" value="alpha/beta hydrolase"/>
    <property type="match status" value="1"/>
</dbReference>